<reference evidence="1" key="2">
    <citation type="journal article" date="2015" name="Data Brief">
        <title>Shoot transcriptome of the giant reed, Arundo donax.</title>
        <authorList>
            <person name="Barrero R.A."/>
            <person name="Guerrero F.D."/>
            <person name="Moolhuijzen P."/>
            <person name="Goolsby J.A."/>
            <person name="Tidwell J."/>
            <person name="Bellgard S.E."/>
            <person name="Bellgard M.I."/>
        </authorList>
    </citation>
    <scope>NUCLEOTIDE SEQUENCE</scope>
    <source>
        <tissue evidence="1">Shoot tissue taken approximately 20 cm above the soil surface</tissue>
    </source>
</reference>
<protein>
    <submittedName>
        <fullName evidence="1">Uncharacterized protein</fullName>
    </submittedName>
</protein>
<reference evidence="1" key="1">
    <citation type="submission" date="2014-09" db="EMBL/GenBank/DDBJ databases">
        <authorList>
            <person name="Magalhaes I.L.F."/>
            <person name="Oliveira U."/>
            <person name="Santos F.R."/>
            <person name="Vidigal T.H.D.A."/>
            <person name="Brescovit A.D."/>
            <person name="Santos A.J."/>
        </authorList>
    </citation>
    <scope>NUCLEOTIDE SEQUENCE</scope>
    <source>
        <tissue evidence="1">Shoot tissue taken approximately 20 cm above the soil surface</tissue>
    </source>
</reference>
<sequence>MPDNGIIYMDAKIIKQMLIVSRHSTHDLTCVCGFG</sequence>
<organism evidence="1">
    <name type="scientific">Arundo donax</name>
    <name type="common">Giant reed</name>
    <name type="synonym">Donax arundinaceus</name>
    <dbReference type="NCBI Taxonomy" id="35708"/>
    <lineage>
        <taxon>Eukaryota</taxon>
        <taxon>Viridiplantae</taxon>
        <taxon>Streptophyta</taxon>
        <taxon>Embryophyta</taxon>
        <taxon>Tracheophyta</taxon>
        <taxon>Spermatophyta</taxon>
        <taxon>Magnoliopsida</taxon>
        <taxon>Liliopsida</taxon>
        <taxon>Poales</taxon>
        <taxon>Poaceae</taxon>
        <taxon>PACMAD clade</taxon>
        <taxon>Arundinoideae</taxon>
        <taxon>Arundineae</taxon>
        <taxon>Arundo</taxon>
    </lineage>
</organism>
<name>A0A0A9CAJ2_ARUDO</name>
<dbReference type="AlphaFoldDB" id="A0A0A9CAJ2"/>
<dbReference type="EMBL" id="GBRH01226422">
    <property type="protein sequence ID" value="JAD71473.1"/>
    <property type="molecule type" value="Transcribed_RNA"/>
</dbReference>
<proteinExistence type="predicted"/>
<evidence type="ECO:0000313" key="1">
    <source>
        <dbReference type="EMBL" id="JAD71473.1"/>
    </source>
</evidence>
<accession>A0A0A9CAJ2</accession>